<dbReference type="Gene3D" id="3.40.190.120">
    <property type="entry name" value="Osmoprotection protein (prox), domain 2"/>
    <property type="match status" value="1"/>
</dbReference>
<dbReference type="GO" id="GO:0043190">
    <property type="term" value="C:ATP-binding cassette (ABC) transporter complex"/>
    <property type="evidence" value="ECO:0007669"/>
    <property type="project" value="InterPro"/>
</dbReference>
<dbReference type="EMBL" id="CAEZVP010000010">
    <property type="protein sequence ID" value="CAB4626635.1"/>
    <property type="molecule type" value="Genomic_DNA"/>
</dbReference>
<evidence type="ECO:0000313" key="3">
    <source>
        <dbReference type="EMBL" id="CAB4644200.1"/>
    </source>
</evidence>
<protein>
    <submittedName>
        <fullName evidence="5">Unannotated protein</fullName>
    </submittedName>
</protein>
<proteinExistence type="predicted"/>
<organism evidence="5">
    <name type="scientific">freshwater metagenome</name>
    <dbReference type="NCBI Taxonomy" id="449393"/>
    <lineage>
        <taxon>unclassified sequences</taxon>
        <taxon>metagenomes</taxon>
        <taxon>ecological metagenomes</taxon>
    </lineage>
</organism>
<evidence type="ECO:0000259" key="1">
    <source>
        <dbReference type="Pfam" id="PF04069"/>
    </source>
</evidence>
<accession>A0A6J6L0T0</accession>
<feature type="domain" description="ABC-type glycine betaine transport system substrate-binding" evidence="1">
    <location>
        <begin position="40"/>
        <end position="306"/>
    </location>
</feature>
<dbReference type="Pfam" id="PF04069">
    <property type="entry name" value="OpuAC"/>
    <property type="match status" value="1"/>
</dbReference>
<dbReference type="InterPro" id="IPR007210">
    <property type="entry name" value="ABC_Gly_betaine_transp_sub-bd"/>
</dbReference>
<gene>
    <name evidence="2" type="ORF">UFOPK2046_00126</name>
    <name evidence="3" type="ORF">UFOPK2157_00885</name>
    <name evidence="5" type="ORF">UFOPK2228_00841</name>
    <name evidence="4" type="ORF">UFOPK2245_00558</name>
</gene>
<dbReference type="EMBL" id="CAEZWK010000009">
    <property type="protein sequence ID" value="CAB4650940.1"/>
    <property type="molecule type" value="Genomic_DNA"/>
</dbReference>
<evidence type="ECO:0000313" key="5">
    <source>
        <dbReference type="EMBL" id="CAB4655206.1"/>
    </source>
</evidence>
<dbReference type="Gene3D" id="3.40.190.10">
    <property type="entry name" value="Periplasmic binding protein-like II"/>
    <property type="match status" value="1"/>
</dbReference>
<evidence type="ECO:0000313" key="2">
    <source>
        <dbReference type="EMBL" id="CAB4626635.1"/>
    </source>
</evidence>
<dbReference type="SUPFAM" id="SSF53850">
    <property type="entry name" value="Periplasmic binding protein-like II"/>
    <property type="match status" value="1"/>
</dbReference>
<sequence>MQVKRHKVVAVAAAVAMVVVGSLATASTANAVGTSLKGVNVIVGSKDFTESIVLSKIVKHVILMNGGKVTDKTNIKGSVTTREAMIAGDINMYWEYTGTAWLVYQKQTDVNIAPKDLYTKVTAGDKKNKVTWLPMTSFNNTYAFAITKANATKWGVKDYSGLVKNSKMPAKPVWCVESEFQSRPDGWAGFRTKYGISDADVTVKVLDTGAIYAATQTGQCDIGEVFATDGRIGALGLMVPTEDKSYFPPYNAALTLPDSIAKKYPKLVTALAPIAGKISNGVMQNLNARIDVLGEDPDAVAKSFVTAAKLAK</sequence>
<reference evidence="5" key="1">
    <citation type="submission" date="2020-05" db="EMBL/GenBank/DDBJ databases">
        <authorList>
            <person name="Chiriac C."/>
            <person name="Salcher M."/>
            <person name="Ghai R."/>
            <person name="Kavagutti S V."/>
        </authorList>
    </citation>
    <scope>NUCLEOTIDE SEQUENCE</scope>
</reference>
<evidence type="ECO:0000313" key="4">
    <source>
        <dbReference type="EMBL" id="CAB4650940.1"/>
    </source>
</evidence>
<dbReference type="GO" id="GO:0022857">
    <property type="term" value="F:transmembrane transporter activity"/>
    <property type="evidence" value="ECO:0007669"/>
    <property type="project" value="InterPro"/>
</dbReference>
<dbReference type="EMBL" id="CAEZWF010000024">
    <property type="protein sequence ID" value="CAB4655206.1"/>
    <property type="molecule type" value="Genomic_DNA"/>
</dbReference>
<dbReference type="EMBL" id="CAEZVW010000040">
    <property type="protein sequence ID" value="CAB4644200.1"/>
    <property type="molecule type" value="Genomic_DNA"/>
</dbReference>
<dbReference type="AlphaFoldDB" id="A0A6J6L0T0"/>
<name>A0A6J6L0T0_9ZZZZ</name>